<evidence type="ECO:0000313" key="10">
    <source>
        <dbReference type="Proteomes" id="UP000214561"/>
    </source>
</evidence>
<dbReference type="GO" id="GO:0006508">
    <property type="term" value="P:proteolysis"/>
    <property type="evidence" value="ECO:0007669"/>
    <property type="project" value="UniProtKB-KW"/>
</dbReference>
<dbReference type="GO" id="GO:0003697">
    <property type="term" value="F:single-stranded DNA binding"/>
    <property type="evidence" value="ECO:0007669"/>
    <property type="project" value="InterPro"/>
</dbReference>
<proteinExistence type="inferred from homology"/>
<dbReference type="KEGG" id="afq:AFA_07005"/>
<reference evidence="9 10" key="1">
    <citation type="submission" date="2017-05" db="EMBL/GenBank/DDBJ databases">
        <authorList>
            <person name="Qiu J.G."/>
            <person name="He J."/>
        </authorList>
    </citation>
    <scope>NUCLEOTIDE SEQUENCE [LARGE SCALE GENOMIC DNA]</scope>
    <source>
        <strain evidence="9 10">JQ135</strain>
    </source>
</reference>
<dbReference type="AlphaFoldDB" id="A0AB33CST2"/>
<keyword evidence="7" id="KW-0456">Lyase</keyword>
<dbReference type="SUPFAM" id="SSF143081">
    <property type="entry name" value="BB1717-like"/>
    <property type="match status" value="1"/>
</dbReference>
<dbReference type="GO" id="GO:0008233">
    <property type="term" value="F:peptidase activity"/>
    <property type="evidence" value="ECO:0007669"/>
    <property type="project" value="UniProtKB-KW"/>
</dbReference>
<sequence length="227" mass="25676">METCMCGRIRQAREPVDYIESMNWNPHDLGKLTDGLKYNVPPGTRPIVLHQLGDGSDQIDRLFWGYKPEWYKRPPVINARLDTILKKSPMWRALLGKRVLVPADGWFEWTGETGDKQPWFIHGKDGAPLFMAAITAWQPGKDDNVEHGFAIVTDASAGGMVDIHDRRPVVLSFDAAREWTSPDTNVESALELLSTARPETAFLWHPVTRQMSNVKYQAPNTDHPTSI</sequence>
<evidence type="ECO:0000256" key="5">
    <source>
        <dbReference type="ARBA" id="ARBA00023124"/>
    </source>
</evidence>
<keyword evidence="5" id="KW-0190">Covalent protein-DNA linkage</keyword>
<evidence type="ECO:0000256" key="8">
    <source>
        <dbReference type="RuleBase" id="RU364100"/>
    </source>
</evidence>
<evidence type="ECO:0000256" key="4">
    <source>
        <dbReference type="ARBA" id="ARBA00022801"/>
    </source>
</evidence>
<protein>
    <recommendedName>
        <fullName evidence="8">Abasic site processing protein</fullName>
        <ecNumber evidence="8">3.4.-.-</ecNumber>
    </recommendedName>
</protein>
<gene>
    <name evidence="9" type="ORF">AFA_07005</name>
</gene>
<dbReference type="InterPro" id="IPR003738">
    <property type="entry name" value="SRAP"/>
</dbReference>
<dbReference type="InterPro" id="IPR036590">
    <property type="entry name" value="SRAP-like"/>
</dbReference>
<accession>A0AB33CST2</accession>
<keyword evidence="3" id="KW-0227">DNA damage</keyword>
<evidence type="ECO:0000313" key="9">
    <source>
        <dbReference type="EMBL" id="ASR89214.1"/>
    </source>
</evidence>
<comment type="similarity">
    <text evidence="1 8">Belongs to the SOS response-associated peptidase family.</text>
</comment>
<keyword evidence="6" id="KW-0238">DNA-binding</keyword>
<dbReference type="EC" id="3.4.-.-" evidence="8"/>
<evidence type="ECO:0000256" key="1">
    <source>
        <dbReference type="ARBA" id="ARBA00008136"/>
    </source>
</evidence>
<dbReference type="Gene3D" id="3.90.1680.10">
    <property type="entry name" value="SOS response associated peptidase-like"/>
    <property type="match status" value="1"/>
</dbReference>
<dbReference type="GO" id="GO:0016829">
    <property type="term" value="F:lyase activity"/>
    <property type="evidence" value="ECO:0007669"/>
    <property type="project" value="UniProtKB-KW"/>
</dbReference>
<dbReference type="RefSeq" id="WP_094196314.1">
    <property type="nucleotide sequence ID" value="NZ_CP021641.1"/>
</dbReference>
<dbReference type="PANTHER" id="PTHR13604">
    <property type="entry name" value="DC12-RELATED"/>
    <property type="match status" value="1"/>
</dbReference>
<organism evidence="9 10">
    <name type="scientific">Alcaligenes faecalis</name>
    <dbReference type="NCBI Taxonomy" id="511"/>
    <lineage>
        <taxon>Bacteria</taxon>
        <taxon>Pseudomonadati</taxon>
        <taxon>Pseudomonadota</taxon>
        <taxon>Betaproteobacteria</taxon>
        <taxon>Burkholderiales</taxon>
        <taxon>Alcaligenaceae</taxon>
        <taxon>Alcaligenes</taxon>
    </lineage>
</organism>
<evidence type="ECO:0000256" key="2">
    <source>
        <dbReference type="ARBA" id="ARBA00022670"/>
    </source>
</evidence>
<dbReference type="Pfam" id="PF02586">
    <property type="entry name" value="SRAP"/>
    <property type="match status" value="1"/>
</dbReference>
<evidence type="ECO:0000256" key="7">
    <source>
        <dbReference type="ARBA" id="ARBA00023239"/>
    </source>
</evidence>
<keyword evidence="2 8" id="KW-0645">Protease</keyword>
<keyword evidence="4 8" id="KW-0378">Hydrolase</keyword>
<dbReference type="Proteomes" id="UP000214561">
    <property type="component" value="Chromosome"/>
</dbReference>
<evidence type="ECO:0000256" key="6">
    <source>
        <dbReference type="ARBA" id="ARBA00023125"/>
    </source>
</evidence>
<name>A0AB33CST2_ALCFA</name>
<dbReference type="EMBL" id="CP021641">
    <property type="protein sequence ID" value="ASR89214.1"/>
    <property type="molecule type" value="Genomic_DNA"/>
</dbReference>
<evidence type="ECO:0000256" key="3">
    <source>
        <dbReference type="ARBA" id="ARBA00022763"/>
    </source>
</evidence>
<dbReference type="GO" id="GO:0106300">
    <property type="term" value="P:protein-DNA covalent cross-linking repair"/>
    <property type="evidence" value="ECO:0007669"/>
    <property type="project" value="InterPro"/>
</dbReference>
<dbReference type="PANTHER" id="PTHR13604:SF0">
    <property type="entry name" value="ABASIC SITE PROCESSING PROTEIN HMCES"/>
    <property type="match status" value="1"/>
</dbReference>